<dbReference type="GO" id="GO:0005829">
    <property type="term" value="C:cytosol"/>
    <property type="evidence" value="ECO:0007669"/>
    <property type="project" value="TreeGrafter"/>
</dbReference>
<dbReference type="PANTHER" id="PTHR10204:SF34">
    <property type="entry name" value="NAD(P)H DEHYDROGENASE [QUINONE] 1 ISOFORM 1"/>
    <property type="match status" value="1"/>
</dbReference>
<dbReference type="SUPFAM" id="SSF52218">
    <property type="entry name" value="Flavoproteins"/>
    <property type="match status" value="1"/>
</dbReference>
<dbReference type="Proteomes" id="UP000217895">
    <property type="component" value="Chromosome"/>
</dbReference>
<dbReference type="GO" id="GO:0003955">
    <property type="term" value="F:NAD(P)H dehydrogenase (quinone) activity"/>
    <property type="evidence" value="ECO:0007669"/>
    <property type="project" value="TreeGrafter"/>
</dbReference>
<dbReference type="AlphaFoldDB" id="A0A1Z4JM62"/>
<dbReference type="InterPro" id="IPR051545">
    <property type="entry name" value="NAD(P)H_dehydrogenase_qn"/>
</dbReference>
<sequence length="200" mass="22599">MKCLVVIAHPLPDSLCYTMAHSAIAALTAAGHEVEIEDLYQNSFSPVITSSERQSYFQPPFDATTVQPQVERLLAAEAVVLVFPTWWFSLPAILKGWFDRVWSPGLAFDHAPQPGGLLQPKLHNLQRALAITSLNSPWWVDYLLLWQPVKRVLKMAILGMCAPRCRFGMLTCYEAESLTQEKVERFCSQIQKTIHKWSAS</sequence>
<feature type="domain" description="Flavodoxin-like fold" evidence="3">
    <location>
        <begin position="1"/>
        <end position="120"/>
    </location>
</feature>
<evidence type="ECO:0000259" key="3">
    <source>
        <dbReference type="Pfam" id="PF02525"/>
    </source>
</evidence>
<dbReference type="PANTHER" id="PTHR10204">
    <property type="entry name" value="NAD P H OXIDOREDUCTASE-RELATED"/>
    <property type="match status" value="1"/>
</dbReference>
<keyword evidence="2" id="KW-0560">Oxidoreductase</keyword>
<evidence type="ECO:0000313" key="4">
    <source>
        <dbReference type="EMBL" id="BAY57738.1"/>
    </source>
</evidence>
<protein>
    <submittedName>
        <fullName evidence="4">NAD(P)H dehydrogenase (Quinone)</fullName>
    </submittedName>
</protein>
<dbReference type="InterPro" id="IPR029039">
    <property type="entry name" value="Flavoprotein-like_sf"/>
</dbReference>
<dbReference type="EMBL" id="AP018203">
    <property type="protein sequence ID" value="BAY57738.1"/>
    <property type="molecule type" value="Genomic_DNA"/>
</dbReference>
<gene>
    <name evidence="4" type="ORF">NIES2135_46090</name>
</gene>
<dbReference type="Gene3D" id="3.40.50.360">
    <property type="match status" value="1"/>
</dbReference>
<accession>A0A1Z4JM62</accession>
<evidence type="ECO:0000256" key="2">
    <source>
        <dbReference type="ARBA" id="ARBA00023002"/>
    </source>
</evidence>
<keyword evidence="5" id="KW-1185">Reference proteome</keyword>
<reference evidence="4 5" key="1">
    <citation type="submission" date="2017-06" db="EMBL/GenBank/DDBJ databases">
        <title>Genome sequencing of cyanobaciteial culture collection at National Institute for Environmental Studies (NIES).</title>
        <authorList>
            <person name="Hirose Y."/>
            <person name="Shimura Y."/>
            <person name="Fujisawa T."/>
            <person name="Nakamura Y."/>
            <person name="Kawachi M."/>
        </authorList>
    </citation>
    <scope>NUCLEOTIDE SEQUENCE [LARGE SCALE GENOMIC DNA]</scope>
    <source>
        <strain evidence="4 5">NIES-2135</strain>
    </source>
</reference>
<organism evidence="4 5">
    <name type="scientific">Leptolyngbya boryana NIES-2135</name>
    <dbReference type="NCBI Taxonomy" id="1973484"/>
    <lineage>
        <taxon>Bacteria</taxon>
        <taxon>Bacillati</taxon>
        <taxon>Cyanobacteriota</taxon>
        <taxon>Cyanophyceae</taxon>
        <taxon>Leptolyngbyales</taxon>
        <taxon>Leptolyngbyaceae</taxon>
        <taxon>Leptolyngbya group</taxon>
        <taxon>Leptolyngbya</taxon>
    </lineage>
</organism>
<evidence type="ECO:0000313" key="5">
    <source>
        <dbReference type="Proteomes" id="UP000217895"/>
    </source>
</evidence>
<comment type="similarity">
    <text evidence="1">Belongs to the NAD(P)H dehydrogenase (quinone) family.</text>
</comment>
<proteinExistence type="inferred from homology"/>
<dbReference type="Pfam" id="PF02525">
    <property type="entry name" value="Flavodoxin_2"/>
    <property type="match status" value="1"/>
</dbReference>
<name>A0A1Z4JM62_LEPBY</name>
<dbReference type="InterPro" id="IPR003680">
    <property type="entry name" value="Flavodoxin_fold"/>
</dbReference>
<evidence type="ECO:0000256" key="1">
    <source>
        <dbReference type="ARBA" id="ARBA00006252"/>
    </source>
</evidence>